<evidence type="ECO:0000256" key="1">
    <source>
        <dbReference type="ARBA" id="ARBA00005673"/>
    </source>
</evidence>
<evidence type="ECO:0000256" key="3">
    <source>
        <dbReference type="SAM" id="MobiDB-lite"/>
    </source>
</evidence>
<dbReference type="PRINTS" id="PR01849">
    <property type="entry name" value="UBIQUITINACT"/>
</dbReference>
<dbReference type="Proteomes" id="UP001224775">
    <property type="component" value="Unassembled WGS sequence"/>
</dbReference>
<dbReference type="PANTHER" id="PTHR10953">
    <property type="entry name" value="UBIQUITIN-ACTIVATING ENZYME E1"/>
    <property type="match status" value="1"/>
</dbReference>
<comment type="similarity">
    <text evidence="1">Belongs to the ubiquitin-activating E1 family.</text>
</comment>
<evidence type="ECO:0000256" key="2">
    <source>
        <dbReference type="ARBA" id="ARBA00043952"/>
    </source>
</evidence>
<protein>
    <submittedName>
        <fullName evidence="7">Ubiquitin-activating enzyme E1</fullName>
        <ecNumber evidence="7">6.2.1.45</ecNumber>
    </submittedName>
</protein>
<feature type="domain" description="Ubiquitin-activating enzyme E1 FCCH" evidence="5">
    <location>
        <begin position="292"/>
        <end position="366"/>
    </location>
</feature>
<comment type="pathway">
    <text evidence="2">Protein modification.</text>
</comment>
<dbReference type="InterPro" id="IPR000011">
    <property type="entry name" value="UBQ/SUMO-activ_enz_E1-like"/>
</dbReference>
<dbReference type="GO" id="GO:0004839">
    <property type="term" value="F:ubiquitin activating enzyme activity"/>
    <property type="evidence" value="ECO:0007669"/>
    <property type="project" value="UniProtKB-EC"/>
</dbReference>
<dbReference type="InterPro" id="IPR042449">
    <property type="entry name" value="Ub-E1_IAD_1"/>
</dbReference>
<dbReference type="AlphaFoldDB" id="A0AAD9DI76"/>
<dbReference type="InterPro" id="IPR045886">
    <property type="entry name" value="ThiF/MoeB/HesA"/>
</dbReference>
<dbReference type="Gene3D" id="3.40.50.720">
    <property type="entry name" value="NAD(P)-binding Rossmann-like Domain"/>
    <property type="match status" value="1"/>
</dbReference>
<feature type="domain" description="Ubiquitin-activating enzyme E1 four-helix bundle" evidence="6">
    <location>
        <begin position="367"/>
        <end position="429"/>
    </location>
</feature>
<dbReference type="Pfam" id="PF16190">
    <property type="entry name" value="E1_FCCH"/>
    <property type="match status" value="1"/>
</dbReference>
<feature type="region of interest" description="Disordered" evidence="3">
    <location>
        <begin position="70"/>
        <end position="107"/>
    </location>
</feature>
<dbReference type="InterPro" id="IPR032418">
    <property type="entry name" value="E1_FCCH"/>
</dbReference>
<dbReference type="EMBL" id="JATAAI010000001">
    <property type="protein sequence ID" value="KAK1748781.1"/>
    <property type="molecule type" value="Genomic_DNA"/>
</dbReference>
<feature type="compositionally biased region" description="Polar residues" evidence="3">
    <location>
        <begin position="11"/>
        <end position="20"/>
    </location>
</feature>
<gene>
    <name evidence="7" type="ORF">QTG54_000720</name>
</gene>
<feature type="domain" description="THIF-type NAD/FAD binding fold" evidence="4">
    <location>
        <begin position="483"/>
        <end position="581"/>
    </location>
</feature>
<evidence type="ECO:0000313" key="8">
    <source>
        <dbReference type="Proteomes" id="UP001224775"/>
    </source>
</evidence>
<feature type="region of interest" description="Disordered" evidence="3">
    <location>
        <begin position="1"/>
        <end position="46"/>
    </location>
</feature>
<dbReference type="GO" id="GO:0019948">
    <property type="term" value="F:SUMO activating enzyme activity"/>
    <property type="evidence" value="ECO:0007669"/>
    <property type="project" value="TreeGrafter"/>
</dbReference>
<dbReference type="Pfam" id="PF16191">
    <property type="entry name" value="E1_4HB"/>
    <property type="match status" value="1"/>
</dbReference>
<dbReference type="GO" id="GO:0016925">
    <property type="term" value="P:protein sumoylation"/>
    <property type="evidence" value="ECO:0007669"/>
    <property type="project" value="TreeGrafter"/>
</dbReference>
<dbReference type="InterPro" id="IPR042302">
    <property type="entry name" value="E1_FCCH_sf"/>
</dbReference>
<keyword evidence="8" id="KW-1185">Reference proteome</keyword>
<sequence>MECAGGHQCGASVQMNQSARVQKKNGLRNSVRAAGRLGSDPAKYPQKCHRVKNVTIKIFRSSSLKLKMKRTSSSSDLADANTVTSSNKKFKQSVTMSSSDSDAVMDGKPAAAEVDEKLYSRQLYVMGHEAQRRMMSSRAVVIGLSGLASNVVLCDPEKPNSFDLGGNFYLTEEDVQQTTDGKSRAELCQSKLAALNEYVKVEVASEVSSLKDEAALLNLIQGASCVVVTVPLSTPLLCAIDEKCRASNVCFIYSLSTGVFGKVFCDFGESFVIADKDGENPATSQVENILTSNPAVVKVLEDQGRHGLETGDHVTFSRVKGLDGMLSDNKATYEVKVTGPFTFELVNMDASQCSEVASQGYITQVKTPVTASFRSYREALADHGELMMSDFAKFDRPPLLHLAYRALASYAESHDMVYPMPGDMAAAKEGDNNAAAERIILHLASGSRSILSPMCATLGGIVGQEVLKSCSGKFTPINGFFTLTQMNAYQNLNYFLIGAGAIGCEMLKNWALMGVACGEKGKIHITDMDRIEKSNLSRQFLFRNSDINEFKSATAARAAKAMNPSMNIVPYQEKVGADTEEIFGDDFYDN</sequence>
<dbReference type="Pfam" id="PF00899">
    <property type="entry name" value="ThiF"/>
    <property type="match status" value="1"/>
</dbReference>
<dbReference type="Gene3D" id="2.40.30.180">
    <property type="entry name" value="Ubiquitin-activating enzyme E1, FCCH domain"/>
    <property type="match status" value="1"/>
</dbReference>
<name>A0AAD9DI76_9STRA</name>
<dbReference type="Gene3D" id="3.50.50.80">
    <property type="entry name" value="Ubiquitin-activating enzyme E1, inactive adenylation domain, subdomain 1"/>
    <property type="match status" value="1"/>
</dbReference>
<feature type="compositionally biased region" description="Polar residues" evidence="3">
    <location>
        <begin position="71"/>
        <end position="101"/>
    </location>
</feature>
<organism evidence="7 8">
    <name type="scientific">Skeletonema marinoi</name>
    <dbReference type="NCBI Taxonomy" id="267567"/>
    <lineage>
        <taxon>Eukaryota</taxon>
        <taxon>Sar</taxon>
        <taxon>Stramenopiles</taxon>
        <taxon>Ochrophyta</taxon>
        <taxon>Bacillariophyta</taxon>
        <taxon>Coscinodiscophyceae</taxon>
        <taxon>Thalassiosirophycidae</taxon>
        <taxon>Thalassiosirales</taxon>
        <taxon>Skeletonemataceae</taxon>
        <taxon>Skeletonema</taxon>
        <taxon>Skeletonema marinoi-dohrnii complex</taxon>
    </lineage>
</organism>
<evidence type="ECO:0000313" key="7">
    <source>
        <dbReference type="EMBL" id="KAK1748781.1"/>
    </source>
</evidence>
<proteinExistence type="inferred from homology"/>
<evidence type="ECO:0000259" key="6">
    <source>
        <dbReference type="Pfam" id="PF16191"/>
    </source>
</evidence>
<evidence type="ECO:0000259" key="4">
    <source>
        <dbReference type="Pfam" id="PF00899"/>
    </source>
</evidence>
<dbReference type="PANTHER" id="PTHR10953:SF4">
    <property type="entry name" value="UBIQUITIN-ACTIVATING ENZYME E1 C-TERMINAL DOMAIN-CONTAINING PROTEIN"/>
    <property type="match status" value="1"/>
</dbReference>
<reference evidence="7" key="1">
    <citation type="submission" date="2023-06" db="EMBL/GenBank/DDBJ databases">
        <title>Survivors Of The Sea: Transcriptome response of Skeletonema marinoi to long-term dormancy.</title>
        <authorList>
            <person name="Pinder M.I.M."/>
            <person name="Kourtchenko O."/>
            <person name="Robertson E.K."/>
            <person name="Larsson T."/>
            <person name="Maumus F."/>
            <person name="Osuna-Cruz C.M."/>
            <person name="Vancaester E."/>
            <person name="Stenow R."/>
            <person name="Vandepoele K."/>
            <person name="Ploug H."/>
            <person name="Bruchert V."/>
            <person name="Godhe A."/>
            <person name="Topel M."/>
        </authorList>
    </citation>
    <scope>NUCLEOTIDE SEQUENCE</scope>
    <source>
        <strain evidence="7">R05AC</strain>
    </source>
</reference>
<keyword evidence="7" id="KW-0436">Ligase</keyword>
<dbReference type="EC" id="6.2.1.45" evidence="7"/>
<dbReference type="SUPFAM" id="SSF69572">
    <property type="entry name" value="Activating enzymes of the ubiquitin-like proteins"/>
    <property type="match status" value="2"/>
</dbReference>
<dbReference type="InterPro" id="IPR000594">
    <property type="entry name" value="ThiF_NAD_FAD-bd"/>
</dbReference>
<dbReference type="GO" id="GO:0031510">
    <property type="term" value="C:SUMO activating enzyme complex"/>
    <property type="evidence" value="ECO:0007669"/>
    <property type="project" value="TreeGrafter"/>
</dbReference>
<dbReference type="InterPro" id="IPR035985">
    <property type="entry name" value="Ubiquitin-activating_enz"/>
</dbReference>
<dbReference type="Gene3D" id="3.40.50.12550">
    <property type="entry name" value="Ubiquitin-activating enzyme E1, inactive adenylation domain, subdomain 2"/>
    <property type="match status" value="1"/>
</dbReference>
<evidence type="ECO:0000259" key="5">
    <source>
        <dbReference type="Pfam" id="PF16190"/>
    </source>
</evidence>
<dbReference type="InterPro" id="IPR032420">
    <property type="entry name" value="E1_4HB"/>
</dbReference>
<comment type="caution">
    <text evidence="7">The sequence shown here is derived from an EMBL/GenBank/DDBJ whole genome shotgun (WGS) entry which is preliminary data.</text>
</comment>
<accession>A0AAD9DI76</accession>
<dbReference type="GO" id="GO:0005737">
    <property type="term" value="C:cytoplasm"/>
    <property type="evidence" value="ECO:0007669"/>
    <property type="project" value="TreeGrafter"/>
</dbReference>